<dbReference type="InterPro" id="IPR001086">
    <property type="entry name" value="Preph_deHydtase"/>
</dbReference>
<proteinExistence type="predicted"/>
<dbReference type="GO" id="GO:0004664">
    <property type="term" value="F:prephenate dehydratase activity"/>
    <property type="evidence" value="ECO:0007669"/>
    <property type="project" value="InterPro"/>
</dbReference>
<dbReference type="SUPFAM" id="SSF53850">
    <property type="entry name" value="Periplasmic binding protein-like II"/>
    <property type="match status" value="1"/>
</dbReference>
<accession>A0A381WFL5</accession>
<sequence length="86" mass="9705">VMAHNQVFRQCNSTLARRYRRLLRVTGTGDYADTARAAWGVANGKISKSTAILGPRRLADLYDLEVMGEDLQDQRHNPTTFLLVSR</sequence>
<feature type="domain" description="Prephenate dehydratase" evidence="1">
    <location>
        <begin position="1"/>
        <end position="86"/>
    </location>
</feature>
<reference evidence="2" key="1">
    <citation type="submission" date="2018-05" db="EMBL/GenBank/DDBJ databases">
        <authorList>
            <person name="Lanie J.A."/>
            <person name="Ng W.-L."/>
            <person name="Kazmierczak K.M."/>
            <person name="Andrzejewski T.M."/>
            <person name="Davidsen T.M."/>
            <person name="Wayne K.J."/>
            <person name="Tettelin H."/>
            <person name="Glass J.I."/>
            <person name="Rusch D."/>
            <person name="Podicherti R."/>
            <person name="Tsui H.-C.T."/>
            <person name="Winkler M.E."/>
        </authorList>
    </citation>
    <scope>NUCLEOTIDE SEQUENCE</scope>
</reference>
<feature type="non-terminal residue" evidence="2">
    <location>
        <position position="1"/>
    </location>
</feature>
<dbReference type="Gene3D" id="3.40.190.10">
    <property type="entry name" value="Periplasmic binding protein-like II"/>
    <property type="match status" value="1"/>
</dbReference>
<dbReference type="EMBL" id="UINC01011658">
    <property type="protein sequence ID" value="SVA51309.1"/>
    <property type="molecule type" value="Genomic_DNA"/>
</dbReference>
<dbReference type="GO" id="GO:0009094">
    <property type="term" value="P:L-phenylalanine biosynthetic process"/>
    <property type="evidence" value="ECO:0007669"/>
    <property type="project" value="InterPro"/>
</dbReference>
<gene>
    <name evidence="2" type="ORF">METZ01_LOCUS104163</name>
</gene>
<name>A0A381WFL5_9ZZZZ</name>
<evidence type="ECO:0000259" key="1">
    <source>
        <dbReference type="PROSITE" id="PS51171"/>
    </source>
</evidence>
<dbReference type="Pfam" id="PF00800">
    <property type="entry name" value="PDT"/>
    <property type="match status" value="1"/>
</dbReference>
<protein>
    <recommendedName>
        <fullName evidence="1">Prephenate dehydratase domain-containing protein</fullName>
    </recommendedName>
</protein>
<dbReference type="AlphaFoldDB" id="A0A381WFL5"/>
<organism evidence="2">
    <name type="scientific">marine metagenome</name>
    <dbReference type="NCBI Taxonomy" id="408172"/>
    <lineage>
        <taxon>unclassified sequences</taxon>
        <taxon>metagenomes</taxon>
        <taxon>ecological metagenomes</taxon>
    </lineage>
</organism>
<dbReference type="PROSITE" id="PS51171">
    <property type="entry name" value="PREPHENATE_DEHYDR_3"/>
    <property type="match status" value="1"/>
</dbReference>
<evidence type="ECO:0000313" key="2">
    <source>
        <dbReference type="EMBL" id="SVA51309.1"/>
    </source>
</evidence>